<proteinExistence type="inferred from homology"/>
<dbReference type="InterPro" id="IPR000847">
    <property type="entry name" value="LysR_HTH_N"/>
</dbReference>
<evidence type="ECO:0000256" key="1">
    <source>
        <dbReference type="ARBA" id="ARBA00009437"/>
    </source>
</evidence>
<dbReference type="InterPro" id="IPR005119">
    <property type="entry name" value="LysR_subst-bd"/>
</dbReference>
<dbReference type="Gene3D" id="1.10.10.10">
    <property type="entry name" value="Winged helix-like DNA-binding domain superfamily/Winged helix DNA-binding domain"/>
    <property type="match status" value="1"/>
</dbReference>
<dbReference type="GO" id="GO:0003700">
    <property type="term" value="F:DNA-binding transcription factor activity"/>
    <property type="evidence" value="ECO:0007669"/>
    <property type="project" value="InterPro"/>
</dbReference>
<sequence length="313" mass="34187">MQLKSLRIFLAVAETGSFVAAAERLHTVQSNVTAHIKKLEAELGAQLIDRNGRARLTSAGHALSEYADRIQRNHDEAVAFFRGSQSLSGELRIGAMETTTAFRLPGILASFHGKNPEVDLKLTTGPTADLVRGLVEGRFDCVFVAGKVDHRRFHLYKAFTEELVLISSRPLEKMPSKETLLTATFLAFRQGCSYRHSIELLLASCGVSAVRIIDFGTLDAMLGCVAAGMGYAVLPKSTVDAQKSRFNIYSLDLPERYAIVDTYFAAAQQNTWTPAMASFSETVCDALVITDALAKERLPITIAHSDTAQLGNF</sequence>
<dbReference type="SUPFAM" id="SSF53850">
    <property type="entry name" value="Periplasmic binding protein-like II"/>
    <property type="match status" value="1"/>
</dbReference>
<dbReference type="PANTHER" id="PTHR30126:SF40">
    <property type="entry name" value="HTH-TYPE TRANSCRIPTIONAL REGULATOR GLTR"/>
    <property type="match status" value="1"/>
</dbReference>
<dbReference type="Proteomes" id="UP000182567">
    <property type="component" value="Chromosome"/>
</dbReference>
<organism evidence="6 7">
    <name type="scientific">Pseudomonas frederiksbergensis</name>
    <dbReference type="NCBI Taxonomy" id="104087"/>
    <lineage>
        <taxon>Bacteria</taxon>
        <taxon>Pseudomonadati</taxon>
        <taxon>Pseudomonadota</taxon>
        <taxon>Gammaproteobacteria</taxon>
        <taxon>Pseudomonadales</taxon>
        <taxon>Pseudomonadaceae</taxon>
        <taxon>Pseudomonas</taxon>
    </lineage>
</organism>
<reference evidence="7" key="1">
    <citation type="submission" date="2016-10" db="EMBL/GenBank/DDBJ databases">
        <title>Pseudomonas frederiksbergensis ERGS4:02 complete genome.</title>
        <authorList>
            <person name="Kumar R."/>
            <person name="Acharya V."/>
            <person name="Singh D."/>
        </authorList>
    </citation>
    <scope>NUCLEOTIDE SEQUENCE [LARGE SCALE GENOMIC DNA]</scope>
    <source>
        <strain evidence="7">ERGS4:02</strain>
    </source>
</reference>
<dbReference type="Pfam" id="PF03466">
    <property type="entry name" value="LysR_substrate"/>
    <property type="match status" value="1"/>
</dbReference>
<dbReference type="FunFam" id="1.10.10.10:FF:000001">
    <property type="entry name" value="LysR family transcriptional regulator"/>
    <property type="match status" value="1"/>
</dbReference>
<protein>
    <submittedName>
        <fullName evidence="6">LysR family transcriptional regulator</fullName>
    </submittedName>
</protein>
<dbReference type="Gene3D" id="3.40.190.290">
    <property type="match status" value="1"/>
</dbReference>
<comment type="similarity">
    <text evidence="1">Belongs to the LysR transcriptional regulatory family.</text>
</comment>
<dbReference type="OrthoDB" id="464481at2"/>
<dbReference type="SUPFAM" id="SSF46785">
    <property type="entry name" value="Winged helix' DNA-binding domain"/>
    <property type="match status" value="1"/>
</dbReference>
<keyword evidence="4" id="KW-0804">Transcription</keyword>
<dbReference type="GO" id="GO:0000976">
    <property type="term" value="F:transcription cis-regulatory region binding"/>
    <property type="evidence" value="ECO:0007669"/>
    <property type="project" value="TreeGrafter"/>
</dbReference>
<dbReference type="InterPro" id="IPR036390">
    <property type="entry name" value="WH_DNA-bd_sf"/>
</dbReference>
<keyword evidence="2" id="KW-0805">Transcription regulation</keyword>
<evidence type="ECO:0000259" key="5">
    <source>
        <dbReference type="PROSITE" id="PS50931"/>
    </source>
</evidence>
<dbReference type="Pfam" id="PF00126">
    <property type="entry name" value="HTH_1"/>
    <property type="match status" value="1"/>
</dbReference>
<evidence type="ECO:0000313" key="6">
    <source>
        <dbReference type="EMBL" id="APC17660.1"/>
    </source>
</evidence>
<accession>A0A1J0EPB2</accession>
<evidence type="ECO:0000256" key="4">
    <source>
        <dbReference type="ARBA" id="ARBA00023163"/>
    </source>
</evidence>
<dbReference type="InterPro" id="IPR036388">
    <property type="entry name" value="WH-like_DNA-bd_sf"/>
</dbReference>
<evidence type="ECO:0000313" key="7">
    <source>
        <dbReference type="Proteomes" id="UP000182567"/>
    </source>
</evidence>
<feature type="domain" description="HTH lysR-type" evidence="5">
    <location>
        <begin position="1"/>
        <end position="57"/>
    </location>
</feature>
<keyword evidence="3" id="KW-0238">DNA-binding</keyword>
<dbReference type="RefSeq" id="WP_071553465.1">
    <property type="nucleotide sequence ID" value="NZ_CP017886.1"/>
</dbReference>
<evidence type="ECO:0000256" key="2">
    <source>
        <dbReference type="ARBA" id="ARBA00023015"/>
    </source>
</evidence>
<dbReference type="AlphaFoldDB" id="A0A1J0EPB2"/>
<dbReference type="PANTHER" id="PTHR30126">
    <property type="entry name" value="HTH-TYPE TRANSCRIPTIONAL REGULATOR"/>
    <property type="match status" value="1"/>
</dbReference>
<dbReference type="EMBL" id="CP017886">
    <property type="protein sequence ID" value="APC17660.1"/>
    <property type="molecule type" value="Genomic_DNA"/>
</dbReference>
<gene>
    <name evidence="6" type="ORF">BLL42_18705</name>
</gene>
<name>A0A1J0EPB2_9PSED</name>
<dbReference type="PRINTS" id="PR00039">
    <property type="entry name" value="HTHLYSR"/>
</dbReference>
<evidence type="ECO:0000256" key="3">
    <source>
        <dbReference type="ARBA" id="ARBA00023125"/>
    </source>
</evidence>
<dbReference type="CDD" id="cd08442">
    <property type="entry name" value="PBP2_YofA_SoxR_like"/>
    <property type="match status" value="1"/>
</dbReference>
<dbReference type="PROSITE" id="PS50931">
    <property type="entry name" value="HTH_LYSR"/>
    <property type="match status" value="1"/>
</dbReference>
<dbReference type="GeneID" id="46910306"/>